<dbReference type="Proteomes" id="UP001152531">
    <property type="component" value="Unassembled WGS sequence"/>
</dbReference>
<evidence type="ECO:0000313" key="2">
    <source>
        <dbReference type="Proteomes" id="UP001152531"/>
    </source>
</evidence>
<sequence>MLRLSFSFHSLRRYTTFSTKDIDRSRKWIEQFSSTQIPSKHFEITFSRSSGPGGQKVNKTSSKATVAMENDKWLNPQWCYWIPEPIRAQLREKKVRYQTKTGGILIQCDTSRNRDTNVSECFERLTEEIKRVAYFEPEVTEENKKKWEELKEVSKEKRLFNKKKVSDKKKLRSKKFDF</sequence>
<accession>A0ACA9Y7J8</accession>
<dbReference type="EMBL" id="CALSDN010000004">
    <property type="protein sequence ID" value="CAH6720861.1"/>
    <property type="molecule type" value="Genomic_DNA"/>
</dbReference>
<comment type="caution">
    <text evidence="1">The sequence shown here is derived from an EMBL/GenBank/DDBJ whole genome shotgun (WGS) entry which is preliminary data.</text>
</comment>
<gene>
    <name evidence="1" type="ORF">CLIB1444_04S09582</name>
</gene>
<organism evidence="1 2">
    <name type="scientific">[Candida] jaroonii</name>
    <dbReference type="NCBI Taxonomy" id="467808"/>
    <lineage>
        <taxon>Eukaryota</taxon>
        <taxon>Fungi</taxon>
        <taxon>Dikarya</taxon>
        <taxon>Ascomycota</taxon>
        <taxon>Saccharomycotina</taxon>
        <taxon>Pichiomycetes</taxon>
        <taxon>Debaryomycetaceae</taxon>
        <taxon>Yamadazyma</taxon>
    </lineage>
</organism>
<keyword evidence="2" id="KW-1185">Reference proteome</keyword>
<proteinExistence type="predicted"/>
<name>A0ACA9Y7J8_9ASCO</name>
<protein>
    <submittedName>
        <fullName evidence="1">Meiotically up-regulated gene 82 protein</fullName>
    </submittedName>
</protein>
<evidence type="ECO:0000313" key="1">
    <source>
        <dbReference type="EMBL" id="CAH6720861.1"/>
    </source>
</evidence>
<reference evidence="1" key="1">
    <citation type="submission" date="2022-06" db="EMBL/GenBank/DDBJ databases">
        <authorList>
            <person name="Legras J.-L."/>
            <person name="Devillers H."/>
            <person name="Grondin C."/>
        </authorList>
    </citation>
    <scope>NUCLEOTIDE SEQUENCE</scope>
    <source>
        <strain evidence="1">CLIB 1444</strain>
    </source>
</reference>